<dbReference type="Pfam" id="PF16400">
    <property type="entry name" value="DUF5008"/>
    <property type="match status" value="1"/>
</dbReference>
<proteinExistence type="predicted"/>
<dbReference type="Gene3D" id="2.80.10.50">
    <property type="match status" value="1"/>
</dbReference>
<evidence type="ECO:0000256" key="1">
    <source>
        <dbReference type="SAM" id="SignalP"/>
    </source>
</evidence>
<dbReference type="PROSITE" id="PS51257">
    <property type="entry name" value="PROKAR_LIPOPROTEIN"/>
    <property type="match status" value="1"/>
</dbReference>
<comment type="caution">
    <text evidence="3">The sequence shown here is derived from an EMBL/GenBank/DDBJ whole genome shotgun (WGS) entry which is preliminary data.</text>
</comment>
<organism evidence="3 4">
    <name type="scientific">Sphingobacterium thalpophilum</name>
    <dbReference type="NCBI Taxonomy" id="259"/>
    <lineage>
        <taxon>Bacteria</taxon>
        <taxon>Pseudomonadati</taxon>
        <taxon>Bacteroidota</taxon>
        <taxon>Sphingobacteriia</taxon>
        <taxon>Sphingobacteriales</taxon>
        <taxon>Sphingobacteriaceae</taxon>
        <taxon>Sphingobacterium</taxon>
    </lineage>
</organism>
<feature type="signal peptide" evidence="1">
    <location>
        <begin position="1"/>
        <end position="20"/>
    </location>
</feature>
<reference evidence="3 4" key="1">
    <citation type="submission" date="2024-06" db="EMBL/GenBank/DDBJ databases">
        <title>Soil Sphingobacterium thalpophilum.</title>
        <authorList>
            <person name="Yang J."/>
            <person name="Li J."/>
        </authorList>
    </citation>
    <scope>NUCLEOTIDE SEQUENCE [LARGE SCALE GENOMIC DNA]</scope>
    <source>
        <strain evidence="3 4">22g91tb</strain>
    </source>
</reference>
<feature type="domain" description="DUF5008" evidence="2">
    <location>
        <begin position="20"/>
        <end position="118"/>
    </location>
</feature>
<evidence type="ECO:0000259" key="2">
    <source>
        <dbReference type="Pfam" id="PF16400"/>
    </source>
</evidence>
<dbReference type="InterPro" id="IPR032175">
    <property type="entry name" value="DUF5008"/>
</dbReference>
<dbReference type="Proteomes" id="UP001566204">
    <property type="component" value="Unassembled WGS sequence"/>
</dbReference>
<evidence type="ECO:0000313" key="4">
    <source>
        <dbReference type="Proteomes" id="UP001566204"/>
    </source>
</evidence>
<keyword evidence="4" id="KW-1185">Reference proteome</keyword>
<sequence>MRRNLITKIGALMAAIFVFAACNKDIITGTDPYAGGRQSAGVGFYINYPEPGTAKPGELVDFYVKGLKGKVDKINFFVNNTPVEIVAARDSLVTIKVPALVTSGDAKIVVDDEVFYGPRLEIEGNTSVDENYGMVNGFNGSVYDILPNAGGFIVAGSFSNFEKEAITENVSENNKVYRNGVHFIDANGKSNANMKFGSGTYGGGFIRSIAKTNDGKFIFAGALSTFAKRAVNNIVRVNNNGAIDSMIVEVINPSNDPKNSLDTVSAFNGGVNNTILRTFTTSDNKVIAVGNFTNHFKIDYNYSSRETRKYVISNAKGVIRMKEDGSLDSAFALNNPGANGQIMDAAMIDNDRIVIVGAFTTYNGKAANGIACIKADGSLDETITLKGNINRLYSLNYNSSLKKLAVVGLFNGAGASGKINNVALINMDGTIDETFIIRDIGTGILNYAQVLDNGQVVVEGTQNSYAGTPRANLLILEKNGELLQKYNSLGPFTGSVSKIIETKSSLGEPALLLGGTIFKLGQKTVGNFLRLEVRN</sequence>
<keyword evidence="1" id="KW-0732">Signal</keyword>
<dbReference type="EMBL" id="JBEOQB010000001">
    <property type="protein sequence ID" value="MEZ0450660.1"/>
    <property type="molecule type" value="Genomic_DNA"/>
</dbReference>
<gene>
    <name evidence="3" type="ORF">ABTW24_03540</name>
</gene>
<name>A0ABV4H836_9SPHI</name>
<dbReference type="Pfam" id="PF17164">
    <property type="entry name" value="DUF5122"/>
    <property type="match status" value="2"/>
</dbReference>
<accession>A0ABV4H836</accession>
<evidence type="ECO:0000313" key="3">
    <source>
        <dbReference type="EMBL" id="MEZ0450660.1"/>
    </source>
</evidence>
<feature type="chain" id="PRO_5045296408" evidence="1">
    <location>
        <begin position="21"/>
        <end position="535"/>
    </location>
</feature>
<dbReference type="RefSeq" id="WP_370481455.1">
    <property type="nucleotide sequence ID" value="NZ_JBEOQA010000001.1"/>
</dbReference>
<protein>
    <submittedName>
        <fullName evidence="3">DUF5008 domain-containing protein</fullName>
    </submittedName>
</protein>
<dbReference type="InterPro" id="IPR013431">
    <property type="entry name" value="Delta_60_rpt"/>
</dbReference>